<dbReference type="EMBL" id="KX523699">
    <property type="protein sequence ID" value="ANW46824.1"/>
    <property type="molecule type" value="Genomic_DNA"/>
</dbReference>
<dbReference type="Proteomes" id="UP000202982">
    <property type="component" value="Segment"/>
</dbReference>
<accession>A0A1B1W2D3</accession>
<dbReference type="KEGG" id="vg:30308628"/>
<dbReference type="RefSeq" id="YP_009322742.1">
    <property type="nucleotide sequence ID" value="NC_031924.1"/>
</dbReference>
<dbReference type="GeneID" id="30308628"/>
<dbReference type="OrthoDB" id="36460at10239"/>
<evidence type="ECO:0000313" key="2">
    <source>
        <dbReference type="Proteomes" id="UP000202982"/>
    </source>
</evidence>
<name>A0A1B1W2D3_9CAUD</name>
<reference evidence="1" key="1">
    <citation type="submission" date="2016-09" db="EMBL/GenBank/DDBJ databases">
        <authorList>
            <person name="Liu Y."/>
            <person name="Bai C."/>
            <person name="Tong Y."/>
            <person name="Mi Z."/>
            <person name="An X."/>
            <person name="Huang Y."/>
            <person name="Li P."/>
            <person name="Yuan X."/>
            <person name="Niu W."/>
            <person name="Liu H."/>
        </authorList>
    </citation>
    <scope>NUCLEOTIDE SEQUENCE</scope>
</reference>
<keyword evidence="2" id="KW-1185">Reference proteome</keyword>
<proteinExistence type="predicted"/>
<organism evidence="1 2">
    <name type="scientific">Salmonella phage IME207</name>
    <dbReference type="NCBI Taxonomy" id="1873985"/>
    <lineage>
        <taxon>Viruses</taxon>
        <taxon>Duplodnaviria</taxon>
        <taxon>Heunggongvirae</taxon>
        <taxon>Uroviricota</taxon>
        <taxon>Caudoviricetes</taxon>
        <taxon>Shuimuvirus</taxon>
        <taxon>Shuimuvirus IME207</taxon>
    </lineage>
</organism>
<sequence length="67" mass="7519">MSVEKVITERCEYLRSMLEARGVSTEDIDLCLTHLTNAVLEGYHQGQVDYSTGVLPELLRMATVGKF</sequence>
<evidence type="ECO:0000313" key="1">
    <source>
        <dbReference type="EMBL" id="ANW46824.1"/>
    </source>
</evidence>
<protein>
    <submittedName>
        <fullName evidence="1">Uncharacterized protein</fullName>
    </submittedName>
</protein>